<feature type="domain" description="RmlD-like substrate binding" evidence="7">
    <location>
        <begin position="2"/>
        <end position="80"/>
    </location>
</feature>
<organism evidence="8 9">
    <name type="scientific">Marinomonas foliarum</name>
    <dbReference type="NCBI Taxonomy" id="491950"/>
    <lineage>
        <taxon>Bacteria</taxon>
        <taxon>Pseudomonadati</taxon>
        <taxon>Pseudomonadota</taxon>
        <taxon>Gammaproteobacteria</taxon>
        <taxon>Oceanospirillales</taxon>
        <taxon>Oceanospirillaceae</taxon>
        <taxon>Marinomonas</taxon>
    </lineage>
</organism>
<name>A0A368ZLT1_9GAMM</name>
<evidence type="ECO:0000256" key="4">
    <source>
        <dbReference type="ARBA" id="ARBA00017099"/>
    </source>
</evidence>
<evidence type="ECO:0000256" key="1">
    <source>
        <dbReference type="ARBA" id="ARBA00004781"/>
    </source>
</evidence>
<reference evidence="8 9" key="1">
    <citation type="submission" date="2018-07" db="EMBL/GenBank/DDBJ databases">
        <title>Genomic Encyclopedia of Type Strains, Phase III (KMG-III): the genomes of soil and plant-associated and newly described type strains.</title>
        <authorList>
            <person name="Whitman W."/>
        </authorList>
    </citation>
    <scope>NUCLEOTIDE SEQUENCE [LARGE SCALE GENOMIC DNA]</scope>
    <source>
        <strain evidence="8 9">CECT 7731</strain>
    </source>
</reference>
<keyword evidence="6" id="KW-0521">NADP</keyword>
<dbReference type="EC" id="1.1.1.133" evidence="3 6"/>
<comment type="cofactor">
    <cofactor evidence="6">
        <name>Mg(2+)</name>
        <dbReference type="ChEBI" id="CHEBI:18420"/>
    </cofactor>
    <text evidence="6">Binds 1 Mg(2+) ion per monomer.</text>
</comment>
<dbReference type="Gene3D" id="3.40.50.720">
    <property type="entry name" value="NAD(P)-binding Rossmann-like Domain"/>
    <property type="match status" value="1"/>
</dbReference>
<dbReference type="UniPathway" id="UPA00281"/>
<dbReference type="InterPro" id="IPR005913">
    <property type="entry name" value="dTDP_dehydrorham_reduct"/>
</dbReference>
<dbReference type="EMBL" id="QPJQ01000038">
    <property type="protein sequence ID" value="RCW95479.1"/>
    <property type="molecule type" value="Genomic_DNA"/>
</dbReference>
<evidence type="ECO:0000313" key="8">
    <source>
        <dbReference type="EMBL" id="RCW95479.1"/>
    </source>
</evidence>
<dbReference type="Pfam" id="PF04321">
    <property type="entry name" value="RmlD_sub_bind"/>
    <property type="match status" value="1"/>
</dbReference>
<comment type="caution">
    <text evidence="8">The sequence shown here is derived from an EMBL/GenBank/DDBJ whole genome shotgun (WGS) entry which is preliminary data.</text>
</comment>
<evidence type="ECO:0000256" key="6">
    <source>
        <dbReference type="RuleBase" id="RU364082"/>
    </source>
</evidence>
<sequence length="81" mass="8963">MEPYKSSDVTNPKGVYGASKLAGEELVTVTCDKYIILRTAWVFSEYGNNFVKTMLRLGKERDSLGVFADQYGSPTYAGDIV</sequence>
<accession>A0A368ZLT1</accession>
<gene>
    <name evidence="8" type="ORF">DFP77_13831</name>
</gene>
<dbReference type="GO" id="GO:0008831">
    <property type="term" value="F:dTDP-4-dehydrorhamnose reductase activity"/>
    <property type="evidence" value="ECO:0007669"/>
    <property type="project" value="UniProtKB-EC"/>
</dbReference>
<dbReference type="Proteomes" id="UP000253506">
    <property type="component" value="Unassembled WGS sequence"/>
</dbReference>
<comment type="pathway">
    <text evidence="1 6">Carbohydrate biosynthesis; dTDP-L-rhamnose biosynthesis.</text>
</comment>
<evidence type="ECO:0000256" key="5">
    <source>
        <dbReference type="ARBA" id="ARBA00048200"/>
    </source>
</evidence>
<dbReference type="GO" id="GO:0019305">
    <property type="term" value="P:dTDP-rhamnose biosynthetic process"/>
    <property type="evidence" value="ECO:0007669"/>
    <property type="project" value="UniProtKB-UniPathway"/>
</dbReference>
<evidence type="ECO:0000259" key="7">
    <source>
        <dbReference type="Pfam" id="PF04321"/>
    </source>
</evidence>
<dbReference type="GO" id="GO:0009243">
    <property type="term" value="P:O antigen biosynthetic process"/>
    <property type="evidence" value="ECO:0007669"/>
    <property type="project" value="UniProtKB-UniPathway"/>
</dbReference>
<evidence type="ECO:0000256" key="3">
    <source>
        <dbReference type="ARBA" id="ARBA00012929"/>
    </source>
</evidence>
<evidence type="ECO:0000256" key="2">
    <source>
        <dbReference type="ARBA" id="ARBA00010944"/>
    </source>
</evidence>
<keyword evidence="6" id="KW-0560">Oxidoreductase</keyword>
<dbReference type="UniPathway" id="UPA00124"/>
<comment type="function">
    <text evidence="6">Catalyzes the reduction of dTDP-6-deoxy-L-lyxo-4-hexulose to yield dTDP-L-rhamnose.</text>
</comment>
<dbReference type="PANTHER" id="PTHR10491">
    <property type="entry name" value="DTDP-4-DEHYDRORHAMNOSE REDUCTASE"/>
    <property type="match status" value="1"/>
</dbReference>
<comment type="catalytic activity">
    <reaction evidence="5 6">
        <text>dTDP-beta-L-rhamnose + NADP(+) = dTDP-4-dehydro-beta-L-rhamnose + NADPH + H(+)</text>
        <dbReference type="Rhea" id="RHEA:21796"/>
        <dbReference type="ChEBI" id="CHEBI:15378"/>
        <dbReference type="ChEBI" id="CHEBI:57510"/>
        <dbReference type="ChEBI" id="CHEBI:57783"/>
        <dbReference type="ChEBI" id="CHEBI:58349"/>
        <dbReference type="ChEBI" id="CHEBI:62830"/>
        <dbReference type="EC" id="1.1.1.133"/>
    </reaction>
</comment>
<dbReference type="AlphaFoldDB" id="A0A368ZLT1"/>
<dbReference type="InterPro" id="IPR029903">
    <property type="entry name" value="RmlD-like-bd"/>
</dbReference>
<proteinExistence type="inferred from homology"/>
<evidence type="ECO:0000313" key="9">
    <source>
        <dbReference type="Proteomes" id="UP000253506"/>
    </source>
</evidence>
<comment type="similarity">
    <text evidence="2 6">Belongs to the dTDP-4-dehydrorhamnose reductase family.</text>
</comment>
<dbReference type="PANTHER" id="PTHR10491:SF4">
    <property type="entry name" value="METHIONINE ADENOSYLTRANSFERASE 2 SUBUNIT BETA"/>
    <property type="match status" value="1"/>
</dbReference>
<protein>
    <recommendedName>
        <fullName evidence="4 6">dTDP-4-dehydrorhamnose reductase</fullName>
        <ecNumber evidence="3 6">1.1.1.133</ecNumber>
    </recommendedName>
</protein>
<dbReference type="InterPro" id="IPR036291">
    <property type="entry name" value="NAD(P)-bd_dom_sf"/>
</dbReference>
<dbReference type="SUPFAM" id="SSF51735">
    <property type="entry name" value="NAD(P)-binding Rossmann-fold domains"/>
    <property type="match status" value="1"/>
</dbReference>